<organism evidence="1 2">
    <name type="scientific">Paenibacillus segetis</name>
    <dbReference type="NCBI Taxonomy" id="1325360"/>
    <lineage>
        <taxon>Bacteria</taxon>
        <taxon>Bacillati</taxon>
        <taxon>Bacillota</taxon>
        <taxon>Bacilli</taxon>
        <taxon>Bacillales</taxon>
        <taxon>Paenibacillaceae</taxon>
        <taxon>Paenibacillus</taxon>
    </lineage>
</organism>
<dbReference type="EMBL" id="BMFT01000002">
    <property type="protein sequence ID" value="GGH30207.1"/>
    <property type="molecule type" value="Genomic_DNA"/>
</dbReference>
<evidence type="ECO:0000313" key="1">
    <source>
        <dbReference type="EMBL" id="GGH30207.1"/>
    </source>
</evidence>
<proteinExistence type="predicted"/>
<dbReference type="RefSeq" id="WP_188540976.1">
    <property type="nucleotide sequence ID" value="NZ_BMFT01000002.1"/>
</dbReference>
<keyword evidence="2" id="KW-1185">Reference proteome</keyword>
<accession>A0ABQ1YLX9</accession>
<gene>
    <name evidence="1" type="ORF">GCM10008013_33150</name>
</gene>
<protein>
    <submittedName>
        <fullName evidence="1">Uncharacterized protein</fullName>
    </submittedName>
</protein>
<dbReference type="Proteomes" id="UP000659344">
    <property type="component" value="Unassembled WGS sequence"/>
</dbReference>
<sequence>MESTFHLCSKVIFDNVTSITNLPIVYDPVYDKLTGKSGYTEVYPKLAAGALRLWNRMTGNISECWL</sequence>
<reference evidence="2" key="1">
    <citation type="journal article" date="2019" name="Int. J. Syst. Evol. Microbiol.">
        <title>The Global Catalogue of Microorganisms (GCM) 10K type strain sequencing project: providing services to taxonomists for standard genome sequencing and annotation.</title>
        <authorList>
            <consortium name="The Broad Institute Genomics Platform"/>
            <consortium name="The Broad Institute Genome Sequencing Center for Infectious Disease"/>
            <person name="Wu L."/>
            <person name="Ma J."/>
        </authorList>
    </citation>
    <scope>NUCLEOTIDE SEQUENCE [LARGE SCALE GENOMIC DNA]</scope>
    <source>
        <strain evidence="2">CGMCC 1.12769</strain>
    </source>
</reference>
<comment type="caution">
    <text evidence="1">The sequence shown here is derived from an EMBL/GenBank/DDBJ whole genome shotgun (WGS) entry which is preliminary data.</text>
</comment>
<evidence type="ECO:0000313" key="2">
    <source>
        <dbReference type="Proteomes" id="UP000659344"/>
    </source>
</evidence>
<name>A0ABQ1YLX9_9BACL</name>